<evidence type="ECO:0000256" key="2">
    <source>
        <dbReference type="ARBA" id="ARBA00023125"/>
    </source>
</evidence>
<dbReference type="Proteomes" id="UP001152561">
    <property type="component" value="Unassembled WGS sequence"/>
</dbReference>
<keyword evidence="3 5" id="KW-0371">Homeobox</keyword>
<dbReference type="GO" id="GO:0003677">
    <property type="term" value="F:DNA binding"/>
    <property type="evidence" value="ECO:0007669"/>
    <property type="project" value="UniProtKB-UniRule"/>
</dbReference>
<feature type="region of interest" description="Disordered" evidence="7">
    <location>
        <begin position="17"/>
        <end position="63"/>
    </location>
</feature>
<dbReference type="Pfam" id="PF00046">
    <property type="entry name" value="Homeodomain"/>
    <property type="match status" value="1"/>
</dbReference>
<accession>A0A9Q1LJ61</accession>
<dbReference type="CDD" id="cd00086">
    <property type="entry name" value="homeodomain"/>
    <property type="match status" value="1"/>
</dbReference>
<dbReference type="GO" id="GO:0000981">
    <property type="term" value="F:DNA-binding transcription factor activity, RNA polymerase II-specific"/>
    <property type="evidence" value="ECO:0007669"/>
    <property type="project" value="TreeGrafter"/>
</dbReference>
<sequence>MMALLQKMAENMASFSINHERLEEKQEQNRKHQEQALRELRDAISNGRRPERDKELDISEGELYSPSNPPLIIGESFMVPPIPSTPLNTGISNSQSQIHSNMMISSQNQSSPKKDTEEVDDIDEDAFEALFQLLEEDLKNDDLSLNDDDDITEEDLAKLERELEEALKDDGLLGDIDSIDNEKIGSCKAEDEEVEEDDNEDEDMLEKLKTWQLKKLAYALRKGKRKLNIKNLAAELCLDRAVVLELLRNPPPNLVLLSAALPDEPVPRMIEPEIQPQEVVPTEMNDAAKLEANVEAPVHVMQSSWSAQKRIKKVQLETLEQVYRRSKRPTNVMISSIVHVINLPRKRVLKWFEDKRSEEGIPDNRLPYQPSSKS</sequence>
<gene>
    <name evidence="9" type="ORF">K7X08_014921</name>
</gene>
<dbReference type="SMART" id="SM00389">
    <property type="entry name" value="HOX"/>
    <property type="match status" value="1"/>
</dbReference>
<dbReference type="GO" id="GO:0005634">
    <property type="term" value="C:nucleus"/>
    <property type="evidence" value="ECO:0007669"/>
    <property type="project" value="UniProtKB-SubCell"/>
</dbReference>
<dbReference type="EMBL" id="JAJAGQ010000017">
    <property type="protein sequence ID" value="KAJ8538381.1"/>
    <property type="molecule type" value="Genomic_DNA"/>
</dbReference>
<evidence type="ECO:0000259" key="8">
    <source>
        <dbReference type="PROSITE" id="PS50071"/>
    </source>
</evidence>
<reference evidence="10" key="1">
    <citation type="journal article" date="2023" name="Proc. Natl. Acad. Sci. U.S.A.">
        <title>Genomic and structural basis for evolution of tropane alkaloid biosynthesis.</title>
        <authorList>
            <person name="Wanga Y.-J."/>
            <person name="Taina T."/>
            <person name="Yua J.-Y."/>
            <person name="Lia J."/>
            <person name="Xua B."/>
            <person name="Chenc J."/>
            <person name="D'Auriad J.C."/>
            <person name="Huanga J.-P."/>
            <person name="Huanga S.-X."/>
        </authorList>
    </citation>
    <scope>NUCLEOTIDE SEQUENCE [LARGE SCALE GENOMIC DNA]</scope>
    <source>
        <strain evidence="10">cv. KIB-2019</strain>
    </source>
</reference>
<evidence type="ECO:0000256" key="5">
    <source>
        <dbReference type="PROSITE-ProRule" id="PRU00108"/>
    </source>
</evidence>
<dbReference type="OrthoDB" id="514822at2759"/>
<name>A0A9Q1LJ61_9SOLA</name>
<dbReference type="PANTHER" id="PTHR15467:SF9">
    <property type="entry name" value="HOMEOBOX DOMAIN-CONTAINING PROTEIN"/>
    <property type="match status" value="1"/>
</dbReference>
<evidence type="ECO:0000256" key="3">
    <source>
        <dbReference type="ARBA" id="ARBA00023155"/>
    </source>
</evidence>
<evidence type="ECO:0000256" key="7">
    <source>
        <dbReference type="SAM" id="MobiDB-lite"/>
    </source>
</evidence>
<evidence type="ECO:0000256" key="6">
    <source>
        <dbReference type="RuleBase" id="RU000682"/>
    </source>
</evidence>
<dbReference type="InterPro" id="IPR001356">
    <property type="entry name" value="HD"/>
</dbReference>
<feature type="DNA-binding region" description="Homeobox" evidence="5">
    <location>
        <begin position="304"/>
        <end position="363"/>
    </location>
</feature>
<evidence type="ECO:0000256" key="4">
    <source>
        <dbReference type="ARBA" id="ARBA00023242"/>
    </source>
</evidence>
<feature type="domain" description="Homeobox" evidence="8">
    <location>
        <begin position="302"/>
        <end position="362"/>
    </location>
</feature>
<dbReference type="Gene3D" id="1.10.10.60">
    <property type="entry name" value="Homeodomain-like"/>
    <property type="match status" value="1"/>
</dbReference>
<comment type="caution">
    <text evidence="9">The sequence shown here is derived from an EMBL/GenBank/DDBJ whole genome shotgun (WGS) entry which is preliminary data.</text>
</comment>
<comment type="subcellular location">
    <subcellularLocation>
        <location evidence="1 5 6">Nucleus</location>
    </subcellularLocation>
</comment>
<dbReference type="PROSITE" id="PS50071">
    <property type="entry name" value="HOMEOBOX_2"/>
    <property type="match status" value="1"/>
</dbReference>
<dbReference type="PANTHER" id="PTHR15467">
    <property type="entry name" value="ZINC-FINGERS AND HOMEOBOXES RELATED"/>
    <property type="match status" value="1"/>
</dbReference>
<keyword evidence="4 5" id="KW-0539">Nucleus</keyword>
<proteinExistence type="predicted"/>
<dbReference type="SUPFAM" id="SSF46689">
    <property type="entry name" value="Homeodomain-like"/>
    <property type="match status" value="1"/>
</dbReference>
<protein>
    <recommendedName>
        <fullName evidence="8">Homeobox domain-containing protein</fullName>
    </recommendedName>
</protein>
<keyword evidence="2 5" id="KW-0238">DNA-binding</keyword>
<evidence type="ECO:0000313" key="9">
    <source>
        <dbReference type="EMBL" id="KAJ8538381.1"/>
    </source>
</evidence>
<organism evidence="9 10">
    <name type="scientific">Anisodus acutangulus</name>
    <dbReference type="NCBI Taxonomy" id="402998"/>
    <lineage>
        <taxon>Eukaryota</taxon>
        <taxon>Viridiplantae</taxon>
        <taxon>Streptophyta</taxon>
        <taxon>Embryophyta</taxon>
        <taxon>Tracheophyta</taxon>
        <taxon>Spermatophyta</taxon>
        <taxon>Magnoliopsida</taxon>
        <taxon>eudicotyledons</taxon>
        <taxon>Gunneridae</taxon>
        <taxon>Pentapetalae</taxon>
        <taxon>asterids</taxon>
        <taxon>lamiids</taxon>
        <taxon>Solanales</taxon>
        <taxon>Solanaceae</taxon>
        <taxon>Solanoideae</taxon>
        <taxon>Hyoscyameae</taxon>
        <taxon>Anisodus</taxon>
    </lineage>
</organism>
<dbReference type="InterPro" id="IPR009057">
    <property type="entry name" value="Homeodomain-like_sf"/>
</dbReference>
<evidence type="ECO:0000313" key="10">
    <source>
        <dbReference type="Proteomes" id="UP001152561"/>
    </source>
</evidence>
<dbReference type="AlphaFoldDB" id="A0A9Q1LJ61"/>
<keyword evidence="10" id="KW-1185">Reference proteome</keyword>
<feature type="compositionally biased region" description="Basic and acidic residues" evidence="7">
    <location>
        <begin position="18"/>
        <end position="57"/>
    </location>
</feature>
<evidence type="ECO:0000256" key="1">
    <source>
        <dbReference type="ARBA" id="ARBA00004123"/>
    </source>
</evidence>